<sequence length="149" mass="16676">MKRTAVRSRSTVIHHGVPSTAFRTVFMRPTQSFTRPAFAFLSSDRIFSSCARLSQHLNRRFRFLEELDSLSLIAFRFVPRPYLAIPSHFFHPSSSAPGNSVNNGEEGVVGGVKPSPFGLLLSFSCLHKLNSIYRLLFSSLVGCGMLRIK</sequence>
<gene>
    <name evidence="1" type="ORF">OPV22_024538</name>
</gene>
<dbReference type="Proteomes" id="UP001222027">
    <property type="component" value="Unassembled WGS sequence"/>
</dbReference>
<accession>A0AAV8QF86</accession>
<dbReference type="EMBL" id="JAQQAF010000007">
    <property type="protein sequence ID" value="KAJ8470195.1"/>
    <property type="molecule type" value="Genomic_DNA"/>
</dbReference>
<dbReference type="AlphaFoldDB" id="A0AAV8QF86"/>
<keyword evidence="2" id="KW-1185">Reference proteome</keyword>
<protein>
    <submittedName>
        <fullName evidence="1">Uncharacterized protein</fullName>
    </submittedName>
</protein>
<comment type="caution">
    <text evidence="1">The sequence shown here is derived from an EMBL/GenBank/DDBJ whole genome shotgun (WGS) entry which is preliminary data.</text>
</comment>
<evidence type="ECO:0000313" key="1">
    <source>
        <dbReference type="EMBL" id="KAJ8470195.1"/>
    </source>
</evidence>
<organism evidence="1 2">
    <name type="scientific">Ensete ventricosum</name>
    <name type="common">Abyssinian banana</name>
    <name type="synonym">Musa ensete</name>
    <dbReference type="NCBI Taxonomy" id="4639"/>
    <lineage>
        <taxon>Eukaryota</taxon>
        <taxon>Viridiplantae</taxon>
        <taxon>Streptophyta</taxon>
        <taxon>Embryophyta</taxon>
        <taxon>Tracheophyta</taxon>
        <taxon>Spermatophyta</taxon>
        <taxon>Magnoliopsida</taxon>
        <taxon>Liliopsida</taxon>
        <taxon>Zingiberales</taxon>
        <taxon>Musaceae</taxon>
        <taxon>Ensete</taxon>
    </lineage>
</organism>
<evidence type="ECO:0000313" key="2">
    <source>
        <dbReference type="Proteomes" id="UP001222027"/>
    </source>
</evidence>
<name>A0AAV8QF86_ENSVE</name>
<proteinExistence type="predicted"/>
<reference evidence="1 2" key="1">
    <citation type="submission" date="2022-12" db="EMBL/GenBank/DDBJ databases">
        <title>Chromosome-scale assembly of the Ensete ventricosum genome.</title>
        <authorList>
            <person name="Dussert Y."/>
            <person name="Stocks J."/>
            <person name="Wendawek A."/>
            <person name="Woldeyes F."/>
            <person name="Nichols R.A."/>
            <person name="Borrell J.S."/>
        </authorList>
    </citation>
    <scope>NUCLEOTIDE SEQUENCE [LARGE SCALE GENOMIC DNA]</scope>
    <source>
        <strain evidence="2">cv. Maze</strain>
        <tissue evidence="1">Seeds</tissue>
    </source>
</reference>